<reference evidence="6" key="1">
    <citation type="journal article" date="2013" name="Genetics">
        <title>The draft genome and transcriptome of Panagrellus redivivus are shaped by the harsh demands of a free-living lifestyle.</title>
        <authorList>
            <person name="Srinivasan J."/>
            <person name="Dillman A.R."/>
            <person name="Macchietto M.G."/>
            <person name="Heikkinen L."/>
            <person name="Lakso M."/>
            <person name="Fracchia K.M."/>
            <person name="Antoshechkin I."/>
            <person name="Mortazavi A."/>
            <person name="Wong G."/>
            <person name="Sternberg P.W."/>
        </authorList>
    </citation>
    <scope>NUCLEOTIDE SEQUENCE [LARGE SCALE GENOMIC DNA]</scope>
    <source>
        <strain evidence="6">MT8872</strain>
    </source>
</reference>
<evidence type="ECO:0000313" key="7">
    <source>
        <dbReference type="WBParaSite" id="Pan_g18844.t1"/>
    </source>
</evidence>
<organism evidence="6 7">
    <name type="scientific">Panagrellus redivivus</name>
    <name type="common">Microworm</name>
    <dbReference type="NCBI Taxonomy" id="6233"/>
    <lineage>
        <taxon>Eukaryota</taxon>
        <taxon>Metazoa</taxon>
        <taxon>Ecdysozoa</taxon>
        <taxon>Nematoda</taxon>
        <taxon>Chromadorea</taxon>
        <taxon>Rhabditida</taxon>
        <taxon>Tylenchina</taxon>
        <taxon>Panagrolaimomorpha</taxon>
        <taxon>Panagrolaimoidea</taxon>
        <taxon>Panagrolaimidae</taxon>
        <taxon>Panagrellus</taxon>
    </lineage>
</organism>
<dbReference type="PANTHER" id="PTHR19980">
    <property type="entry name" value="RNA CLEAVAGE STIMULATION FACTOR"/>
    <property type="match status" value="1"/>
</dbReference>
<dbReference type="Gene3D" id="1.25.40.1040">
    <property type="match status" value="2"/>
</dbReference>
<dbReference type="GO" id="GO:0005634">
    <property type="term" value="C:nucleus"/>
    <property type="evidence" value="ECO:0007669"/>
    <property type="project" value="UniProtKB-SubCell"/>
</dbReference>
<evidence type="ECO:0000256" key="4">
    <source>
        <dbReference type="SAM" id="MobiDB-lite"/>
    </source>
</evidence>
<sequence>MSNASVISPERRIEFNAFDVDAWNLLLRESSARPIDTARIFYEKLVTQFPNAGRYWKAYIEHELRAKNYDKAEALFERCIFQVLHIDLWKSYLHYLKLSKGHIISMREKVADAFELAIDRVGHDIQAAQIYQDYIQFLTDVEAQGQYAENQKVSAIRKVYLRAVATPMLNIETIWQAYCDFEKVSLHVLPSADNDVRNDQHFSLFLNRIAQICSYNCKELCILLVFQSVNINLAEKLVADRVKDYQHVKKVLKQMELLMQGINRQAISVPPRGTQAEQKQIDLWRKLIVFEKSNPLRSDEVGLKAKRVIYTYDQALLSLGYHADIWYESAVYHEKIVAELRERGDMKTAETIERETSKLYSRATSGLMRNTPLIHFAHADFEESKGRYDIATKIYDDLIESNDDPTLAYIMLMNFIRRIKGVRAARKVFERARGDKRSKFHIYIAGAMMEFHCIKDSNIAQKIFDYGLKKYGNVPEFATAYIDFLYHVNDENNTRGVIERLLESPDISNELKIEMWDRYLDLETQVGDAASLRKVDHARRQALNEAYDDRQALFLVDRFKFLNLWPCSEDQMKLMGYNKISRLSSTTGGPTTSTQGHFMSQGLLRTTQQVNLEISGFPRPDTNQMLAFKPASRATPSTHPVSGGVFPAPRSVSFMLQRLPPPDSFCGPFVDHNILMDALKNFTREPPKANYKASVDVNDSIGKYKVADLKREFQQLVTTTTDPAVLYASEEYRKQRKRRHGAAGGPNDSDSEDENTNGTAAEATGDVFKRLMNAKVKAKEQMQT</sequence>
<dbReference type="PANTHER" id="PTHR19980:SF0">
    <property type="entry name" value="CLEAVAGE STIMULATION FACTOR SUBUNIT 3"/>
    <property type="match status" value="1"/>
</dbReference>
<evidence type="ECO:0000256" key="2">
    <source>
        <dbReference type="ARBA" id="ARBA00022737"/>
    </source>
</evidence>
<comment type="subcellular location">
    <subcellularLocation>
        <location evidence="1">Nucleus</location>
    </subcellularLocation>
</comment>
<dbReference type="SUPFAM" id="SSF48452">
    <property type="entry name" value="TPR-like"/>
    <property type="match status" value="2"/>
</dbReference>
<dbReference type="AlphaFoldDB" id="A0A7E4ZUU0"/>
<proteinExistence type="predicted"/>
<protein>
    <submittedName>
        <fullName evidence="7">Suf domain-containing protein</fullName>
    </submittedName>
</protein>
<dbReference type="Proteomes" id="UP000492821">
    <property type="component" value="Unassembled WGS sequence"/>
</dbReference>
<dbReference type="InterPro" id="IPR008847">
    <property type="entry name" value="Suf"/>
</dbReference>
<accession>A0A7E4ZUU0</accession>
<keyword evidence="6" id="KW-1185">Reference proteome</keyword>
<evidence type="ECO:0000313" key="6">
    <source>
        <dbReference type="Proteomes" id="UP000492821"/>
    </source>
</evidence>
<name>A0A7E4ZUU0_PANRE</name>
<dbReference type="InterPro" id="IPR003107">
    <property type="entry name" value="HAT"/>
</dbReference>
<dbReference type="InterPro" id="IPR011990">
    <property type="entry name" value="TPR-like_helical_dom_sf"/>
</dbReference>
<keyword evidence="2" id="KW-0677">Repeat</keyword>
<dbReference type="WBParaSite" id="Pan_g18844.t1">
    <property type="protein sequence ID" value="Pan_g18844.t1"/>
    <property type="gene ID" value="Pan_g18844"/>
</dbReference>
<keyword evidence="3" id="KW-0539">Nucleus</keyword>
<feature type="region of interest" description="Disordered" evidence="4">
    <location>
        <begin position="732"/>
        <end position="766"/>
    </location>
</feature>
<feature type="domain" description="Suppressor of forked" evidence="5">
    <location>
        <begin position="227"/>
        <end position="571"/>
    </location>
</feature>
<evidence type="ECO:0000256" key="1">
    <source>
        <dbReference type="ARBA" id="ARBA00004123"/>
    </source>
</evidence>
<dbReference type="InterPro" id="IPR045243">
    <property type="entry name" value="Rna14-like"/>
</dbReference>
<dbReference type="GO" id="GO:0003729">
    <property type="term" value="F:mRNA binding"/>
    <property type="evidence" value="ECO:0007669"/>
    <property type="project" value="TreeGrafter"/>
</dbReference>
<dbReference type="GO" id="GO:0031124">
    <property type="term" value="P:mRNA 3'-end processing"/>
    <property type="evidence" value="ECO:0007669"/>
    <property type="project" value="InterPro"/>
</dbReference>
<dbReference type="SMART" id="SM00386">
    <property type="entry name" value="HAT"/>
    <property type="match status" value="10"/>
</dbReference>
<reference evidence="7" key="2">
    <citation type="submission" date="2020-10" db="UniProtKB">
        <authorList>
            <consortium name="WormBaseParasite"/>
        </authorList>
    </citation>
    <scope>IDENTIFICATION</scope>
</reference>
<dbReference type="Pfam" id="PF05843">
    <property type="entry name" value="Suf"/>
    <property type="match status" value="2"/>
</dbReference>
<evidence type="ECO:0000256" key="3">
    <source>
        <dbReference type="ARBA" id="ARBA00023242"/>
    </source>
</evidence>
<evidence type="ECO:0000259" key="5">
    <source>
        <dbReference type="Pfam" id="PF05843"/>
    </source>
</evidence>
<feature type="domain" description="Suppressor of forked" evidence="5">
    <location>
        <begin position="9"/>
        <end position="183"/>
    </location>
</feature>